<reference evidence="3" key="1">
    <citation type="submission" date="2018-05" db="EMBL/GenBank/DDBJ databases">
        <authorList>
            <person name="Lanie J.A."/>
            <person name="Ng W.-L."/>
            <person name="Kazmierczak K.M."/>
            <person name="Andrzejewski T.M."/>
            <person name="Davidsen T.M."/>
            <person name="Wayne K.J."/>
            <person name="Tettelin H."/>
            <person name="Glass J.I."/>
            <person name="Rusch D."/>
            <person name="Podicherti R."/>
            <person name="Tsui H.-C.T."/>
            <person name="Winkler M.E."/>
        </authorList>
    </citation>
    <scope>NUCLEOTIDE SEQUENCE</scope>
</reference>
<evidence type="ECO:0000256" key="1">
    <source>
        <dbReference type="ARBA" id="ARBA00022737"/>
    </source>
</evidence>
<dbReference type="InterPro" id="IPR050889">
    <property type="entry name" value="Dendritic_Spine_Reg/Scaffold"/>
</dbReference>
<dbReference type="InterPro" id="IPR002110">
    <property type="entry name" value="Ankyrin_rpt"/>
</dbReference>
<protein>
    <submittedName>
        <fullName evidence="3">Uncharacterized protein</fullName>
    </submittedName>
</protein>
<dbReference type="Pfam" id="PF12796">
    <property type="entry name" value="Ank_2"/>
    <property type="match status" value="1"/>
</dbReference>
<organism evidence="3">
    <name type="scientific">marine metagenome</name>
    <dbReference type="NCBI Taxonomy" id="408172"/>
    <lineage>
        <taxon>unclassified sequences</taxon>
        <taxon>metagenomes</taxon>
        <taxon>ecological metagenomes</taxon>
    </lineage>
</organism>
<name>A0A382PKP8_9ZZZZ</name>
<sequence length="318" mass="32843">MTARNTCLVLFMGAITALTAPLYAQQESAPKNLTNTTTATSDLRLVDATARQDAAAVRQLIDEGIDVNASRADGATALLWAAHWDEHKVAELLLGAGANANMADDHGVTPLIRASENASIGMVKALLAAGADASTAQVSGLTPLMVAAHTGSIDVVQALLGHGAEVNAATDEMGATALMWALAAPHRDIVTVLLENAADVGVSSAKGMTPLLTAARSGDIEMAKLLVAAGAGVNDLGSDGTHALPFAIINGQEAFALFLLEQGADPNGTIDGISALHAAAGNVDTWLIHWDRRHGNGRYLSRRRSGRNSLNAQQRVAV</sequence>
<dbReference type="InterPro" id="IPR036770">
    <property type="entry name" value="Ankyrin_rpt-contain_sf"/>
</dbReference>
<dbReference type="PROSITE" id="PS50088">
    <property type="entry name" value="ANK_REPEAT"/>
    <property type="match status" value="5"/>
</dbReference>
<dbReference type="PANTHER" id="PTHR24166:SF48">
    <property type="entry name" value="PROTEIN VAPYRIN"/>
    <property type="match status" value="1"/>
</dbReference>
<dbReference type="PROSITE" id="PS50297">
    <property type="entry name" value="ANK_REP_REGION"/>
    <property type="match status" value="4"/>
</dbReference>
<dbReference type="PANTHER" id="PTHR24166">
    <property type="entry name" value="ROLLING PEBBLES, ISOFORM B"/>
    <property type="match status" value="1"/>
</dbReference>
<dbReference type="EMBL" id="UINC01107682">
    <property type="protein sequence ID" value="SVC73235.1"/>
    <property type="molecule type" value="Genomic_DNA"/>
</dbReference>
<keyword evidence="1" id="KW-0677">Repeat</keyword>
<dbReference type="Gene3D" id="1.25.40.20">
    <property type="entry name" value="Ankyrin repeat-containing domain"/>
    <property type="match status" value="2"/>
</dbReference>
<proteinExistence type="predicted"/>
<dbReference type="SMART" id="SM00248">
    <property type="entry name" value="ANK"/>
    <property type="match status" value="7"/>
</dbReference>
<feature type="non-terminal residue" evidence="3">
    <location>
        <position position="318"/>
    </location>
</feature>
<evidence type="ECO:0000256" key="2">
    <source>
        <dbReference type="ARBA" id="ARBA00023043"/>
    </source>
</evidence>
<dbReference type="SUPFAM" id="SSF48403">
    <property type="entry name" value="Ankyrin repeat"/>
    <property type="match status" value="1"/>
</dbReference>
<keyword evidence="2" id="KW-0040">ANK repeat</keyword>
<evidence type="ECO:0000313" key="3">
    <source>
        <dbReference type="EMBL" id="SVC73235.1"/>
    </source>
</evidence>
<accession>A0A382PKP8</accession>
<gene>
    <name evidence="3" type="ORF">METZ01_LOCUS326089</name>
</gene>
<dbReference type="AlphaFoldDB" id="A0A382PKP8"/>
<dbReference type="Pfam" id="PF00023">
    <property type="entry name" value="Ank"/>
    <property type="match status" value="2"/>
</dbReference>